<evidence type="ECO:0000256" key="2">
    <source>
        <dbReference type="SAM" id="Phobius"/>
    </source>
</evidence>
<sequence>MRLSKTPALRASLRPAFRQAHHIQPVQARLASASSGPGGEVGDKGPAKGYNKDGTNPNKNLIYAGLGALGLGGVYAMFMAKPDKVAEKAKSSSPAAR</sequence>
<evidence type="ECO:0000256" key="1">
    <source>
        <dbReference type="SAM" id="MobiDB-lite"/>
    </source>
</evidence>
<evidence type="ECO:0000313" key="3">
    <source>
        <dbReference type="EMBL" id="KAK3291192.1"/>
    </source>
</evidence>
<dbReference type="AlphaFoldDB" id="A0AAE0H7B2"/>
<dbReference type="EMBL" id="JAUEPN010000010">
    <property type="protein sequence ID" value="KAK3291192.1"/>
    <property type="molecule type" value="Genomic_DNA"/>
</dbReference>
<gene>
    <name evidence="3" type="ORF">B0H64DRAFT_446430</name>
</gene>
<name>A0AAE0H7B2_9PEZI</name>
<keyword evidence="2" id="KW-0812">Transmembrane</keyword>
<accession>A0AAE0H7B2</accession>
<reference evidence="3" key="2">
    <citation type="submission" date="2023-06" db="EMBL/GenBank/DDBJ databases">
        <authorList>
            <consortium name="Lawrence Berkeley National Laboratory"/>
            <person name="Haridas S."/>
            <person name="Hensen N."/>
            <person name="Bonometti L."/>
            <person name="Westerberg I."/>
            <person name="Brannstrom I.O."/>
            <person name="Guillou S."/>
            <person name="Cros-Aarteil S."/>
            <person name="Calhoun S."/>
            <person name="Kuo A."/>
            <person name="Mondo S."/>
            <person name="Pangilinan J."/>
            <person name="Riley R."/>
            <person name="Labutti K."/>
            <person name="Andreopoulos B."/>
            <person name="Lipzen A."/>
            <person name="Chen C."/>
            <person name="Yanf M."/>
            <person name="Daum C."/>
            <person name="Ng V."/>
            <person name="Clum A."/>
            <person name="Steindorff A."/>
            <person name="Ohm R."/>
            <person name="Martin F."/>
            <person name="Silar P."/>
            <person name="Natvig D."/>
            <person name="Lalanne C."/>
            <person name="Gautier V."/>
            <person name="Ament-Velasquez S.L."/>
            <person name="Kruys A."/>
            <person name="Hutchinson M.I."/>
            <person name="Powell A.J."/>
            <person name="Barry K."/>
            <person name="Miller A.N."/>
            <person name="Grigoriev I.V."/>
            <person name="Debuchy R."/>
            <person name="Gladieux P."/>
            <person name="Thoren M.H."/>
            <person name="Johannesson H."/>
        </authorList>
    </citation>
    <scope>NUCLEOTIDE SEQUENCE</scope>
    <source>
        <strain evidence="3">CBS 168.71</strain>
    </source>
</reference>
<feature type="transmembrane region" description="Helical" evidence="2">
    <location>
        <begin position="61"/>
        <end position="80"/>
    </location>
</feature>
<keyword evidence="2" id="KW-1133">Transmembrane helix</keyword>
<keyword evidence="2" id="KW-0472">Membrane</keyword>
<organism evidence="3 4">
    <name type="scientific">Chaetomium fimeti</name>
    <dbReference type="NCBI Taxonomy" id="1854472"/>
    <lineage>
        <taxon>Eukaryota</taxon>
        <taxon>Fungi</taxon>
        <taxon>Dikarya</taxon>
        <taxon>Ascomycota</taxon>
        <taxon>Pezizomycotina</taxon>
        <taxon>Sordariomycetes</taxon>
        <taxon>Sordariomycetidae</taxon>
        <taxon>Sordariales</taxon>
        <taxon>Chaetomiaceae</taxon>
        <taxon>Chaetomium</taxon>
    </lineage>
</organism>
<evidence type="ECO:0000313" key="4">
    <source>
        <dbReference type="Proteomes" id="UP001278766"/>
    </source>
</evidence>
<feature type="region of interest" description="Disordered" evidence="1">
    <location>
        <begin position="17"/>
        <end position="56"/>
    </location>
</feature>
<dbReference type="RefSeq" id="XP_062654706.1">
    <property type="nucleotide sequence ID" value="XM_062806913.1"/>
</dbReference>
<comment type="caution">
    <text evidence="3">The sequence shown here is derived from an EMBL/GenBank/DDBJ whole genome shotgun (WGS) entry which is preliminary data.</text>
</comment>
<dbReference type="Proteomes" id="UP001278766">
    <property type="component" value="Unassembled WGS sequence"/>
</dbReference>
<dbReference type="GeneID" id="87843861"/>
<keyword evidence="4" id="KW-1185">Reference proteome</keyword>
<protein>
    <submittedName>
        <fullName evidence="3">Uncharacterized protein</fullName>
    </submittedName>
</protein>
<proteinExistence type="predicted"/>
<reference evidence="3" key="1">
    <citation type="journal article" date="2023" name="Mol. Phylogenet. Evol.">
        <title>Genome-scale phylogeny and comparative genomics of the fungal order Sordariales.</title>
        <authorList>
            <person name="Hensen N."/>
            <person name="Bonometti L."/>
            <person name="Westerberg I."/>
            <person name="Brannstrom I.O."/>
            <person name="Guillou S."/>
            <person name="Cros-Aarteil S."/>
            <person name="Calhoun S."/>
            <person name="Haridas S."/>
            <person name="Kuo A."/>
            <person name="Mondo S."/>
            <person name="Pangilinan J."/>
            <person name="Riley R."/>
            <person name="LaButti K."/>
            <person name="Andreopoulos B."/>
            <person name="Lipzen A."/>
            <person name="Chen C."/>
            <person name="Yan M."/>
            <person name="Daum C."/>
            <person name="Ng V."/>
            <person name="Clum A."/>
            <person name="Steindorff A."/>
            <person name="Ohm R.A."/>
            <person name="Martin F."/>
            <person name="Silar P."/>
            <person name="Natvig D.O."/>
            <person name="Lalanne C."/>
            <person name="Gautier V."/>
            <person name="Ament-Velasquez S.L."/>
            <person name="Kruys A."/>
            <person name="Hutchinson M.I."/>
            <person name="Powell A.J."/>
            <person name="Barry K."/>
            <person name="Miller A.N."/>
            <person name="Grigoriev I.V."/>
            <person name="Debuchy R."/>
            <person name="Gladieux P."/>
            <person name="Hiltunen Thoren M."/>
            <person name="Johannesson H."/>
        </authorList>
    </citation>
    <scope>NUCLEOTIDE SEQUENCE</scope>
    <source>
        <strain evidence="3">CBS 168.71</strain>
    </source>
</reference>